<dbReference type="CDD" id="cd01466">
    <property type="entry name" value="vWA_C3HC4_type"/>
    <property type="match status" value="1"/>
</dbReference>
<dbReference type="InterPro" id="IPR036465">
    <property type="entry name" value="vWFA_dom_sf"/>
</dbReference>
<feature type="domain" description="VWFA" evidence="4">
    <location>
        <begin position="361"/>
        <end position="553"/>
    </location>
</feature>
<dbReference type="EMBL" id="GCHU01003962">
    <property type="protein sequence ID" value="JAG89096.1"/>
    <property type="molecule type" value="Transcribed_RNA"/>
</dbReference>
<dbReference type="PANTHER" id="PTHR10579:SF43">
    <property type="entry name" value="ZINC FINGER (C3HC4-TYPE RING FINGER) FAMILY PROTEIN"/>
    <property type="match status" value="1"/>
</dbReference>
<reference evidence="5" key="1">
    <citation type="submission" date="2015-02" db="EMBL/GenBank/DDBJ databases">
        <title>A transcriptome of Wollemia nobilis - a relic of Gondwana.</title>
        <authorList>
            <person name="Chia J.Y."/>
            <person name="Leong Y.S."/>
            <person name="Abdul Karim S."/>
            <person name="Wan Azmi N."/>
            <person name="Hercus R."/>
            <person name="Croft L."/>
        </authorList>
    </citation>
    <scope>NUCLEOTIDE SEQUENCE</scope>
    <source>
        <strain evidence="5">MaeBrown</strain>
        <tissue evidence="5">Leaf</tissue>
    </source>
</reference>
<organism evidence="5">
    <name type="scientific">Wollemia nobilis</name>
    <dbReference type="NCBI Taxonomy" id="56998"/>
    <lineage>
        <taxon>Eukaryota</taxon>
        <taxon>Viridiplantae</taxon>
        <taxon>Streptophyta</taxon>
        <taxon>Embryophyta</taxon>
        <taxon>Tracheophyta</taxon>
        <taxon>Spermatophyta</taxon>
        <taxon>Pinopsida</taxon>
        <taxon>Pinidae</taxon>
        <taxon>Conifers II</taxon>
        <taxon>Araucariales</taxon>
        <taxon>Araucariaceae</taxon>
        <taxon>Wollemia</taxon>
    </lineage>
</organism>
<dbReference type="SUPFAM" id="SSF57850">
    <property type="entry name" value="RING/U-box"/>
    <property type="match status" value="1"/>
</dbReference>
<dbReference type="Pfam" id="PF00092">
    <property type="entry name" value="VWA"/>
    <property type="match status" value="1"/>
</dbReference>
<keyword evidence="1" id="KW-0863">Zinc-finger</keyword>
<proteinExistence type="predicted"/>
<feature type="region of interest" description="Disordered" evidence="2">
    <location>
        <begin position="51"/>
        <end position="74"/>
    </location>
</feature>
<evidence type="ECO:0000256" key="2">
    <source>
        <dbReference type="SAM" id="MobiDB-lite"/>
    </source>
</evidence>
<evidence type="ECO:0000259" key="4">
    <source>
        <dbReference type="PROSITE" id="PS50234"/>
    </source>
</evidence>
<protein>
    <submittedName>
        <fullName evidence="5">TSA: Wollemia nobilis Ref_Wollemi_Transcript_3992_2971 transcribed RNA sequence</fullName>
    </submittedName>
</protein>
<keyword evidence="1" id="KW-0862">Zinc</keyword>
<dbReference type="Gene3D" id="3.30.40.10">
    <property type="entry name" value="Zinc/RING finger domain, C3HC4 (zinc finger)"/>
    <property type="match status" value="1"/>
</dbReference>
<dbReference type="SUPFAM" id="SSF53300">
    <property type="entry name" value="vWA-like"/>
    <property type="match status" value="1"/>
</dbReference>
<dbReference type="Gene3D" id="3.40.50.410">
    <property type="entry name" value="von Willebrand factor, type A domain"/>
    <property type="match status" value="1"/>
</dbReference>
<feature type="region of interest" description="Disordered" evidence="2">
    <location>
        <begin position="203"/>
        <end position="257"/>
    </location>
</feature>
<dbReference type="SMART" id="SM00327">
    <property type="entry name" value="VWA"/>
    <property type="match status" value="1"/>
</dbReference>
<dbReference type="Pfam" id="PF17123">
    <property type="entry name" value="zf-RING_11"/>
    <property type="match status" value="1"/>
</dbReference>
<evidence type="ECO:0000313" key="5">
    <source>
        <dbReference type="EMBL" id="JAG89096.1"/>
    </source>
</evidence>
<dbReference type="PROSITE" id="PS50234">
    <property type="entry name" value="VWFA"/>
    <property type="match status" value="1"/>
</dbReference>
<dbReference type="InterPro" id="IPR002035">
    <property type="entry name" value="VWF_A"/>
</dbReference>
<feature type="domain" description="RING-type" evidence="3">
    <location>
        <begin position="82"/>
        <end position="126"/>
    </location>
</feature>
<dbReference type="InterPro" id="IPR051266">
    <property type="entry name" value="CLCR"/>
</dbReference>
<feature type="compositionally biased region" description="Polar residues" evidence="2">
    <location>
        <begin position="759"/>
        <end position="780"/>
    </location>
</feature>
<feature type="region of interest" description="Disordered" evidence="2">
    <location>
        <begin position="796"/>
        <end position="827"/>
    </location>
</feature>
<feature type="region of interest" description="Disordered" evidence="2">
    <location>
        <begin position="759"/>
        <end position="783"/>
    </location>
</feature>
<evidence type="ECO:0000259" key="3">
    <source>
        <dbReference type="PROSITE" id="PS50089"/>
    </source>
</evidence>
<dbReference type="InterPro" id="IPR013083">
    <property type="entry name" value="Znf_RING/FYVE/PHD"/>
</dbReference>
<dbReference type="InterPro" id="IPR032838">
    <property type="entry name" value="Vwaint_dom"/>
</dbReference>
<dbReference type="CDD" id="cd23114">
    <property type="entry name" value="RING-H2_WAVH2"/>
    <property type="match status" value="1"/>
</dbReference>
<dbReference type="PROSITE" id="PS50089">
    <property type="entry name" value="ZF_RING_2"/>
    <property type="match status" value="1"/>
</dbReference>
<accession>A0A0C9RQ28</accession>
<dbReference type="AlphaFoldDB" id="A0A0C9RQ28"/>
<dbReference type="SMART" id="SM00184">
    <property type="entry name" value="RING"/>
    <property type="match status" value="1"/>
</dbReference>
<sequence>MGGSKWRRARDALGLRLCVQAFAERNEMSSSGETGSARSSASDAVLLGGAGESTQGLSKPAPASPSGLRLSKPGVRSCRSTCAICLEAIKPGHGHALFTAECSHTFHFPCIASNVRYGNLICPVCRAKWNEVPLLGPPAPQALPTRTRRLNSPSWSQESGWSTELPRLQTFHLPRHEYVLHSSAQEPSLFDDDEPLALAQTSPHEIRQTESYGHDKGSLGADKGDGDGVNANQVGKHEGNACMHSSPKGNKSVGRSDDSKGLFVDIFPELAAIPRSEFRDKFTVLVHLKASCSKAIQQQDKQQHESVQSATTCEAELDAQNHPNLSQSIMKCPLQPTHLSQSVMRSPLQTCDSTLGRAPIDLVTVLDVSGSMAGIKLTLLKQAMGFVIQNLSPADRLAVVVFSSTAKRLFPLRRMTEDGRRQALQAVDLLVSTGGTNIAEGLRKGAKVLEDRRERNPVSSIMLLSDGQDTYNIGNQWDVAYTNSRSASDYHCLLPGSIRHASQHGLAQLPVHTFGFGSDHDAAAMHAIAEVSGGTFSFIETESIIQDAFAQCIGGLLSVMIQDVQVAITCANSDVQVIAIQAGSYVSNIIDGGQQGFVKIGDFYAEEERDFLVDVKLPGLLSSVDGSSSNDMKVLNATCTYRNTVPQETIQTMVKELFIERPESISMEQNSVCLEVDRQRNRLSTANSIAEAKACADRGDLSTAQSILASRRLAVQESLAGKAGDQLCRALESELTAIQERMANMQLYENSGRPYILSAHSSHSQQRATTRGTSNDSSSMGYDYKTSKMVDMLMRSQTMCPPPPPNAVSRTLLPSKSFPLPVPRSSH</sequence>
<evidence type="ECO:0000256" key="1">
    <source>
        <dbReference type="PROSITE-ProRule" id="PRU00175"/>
    </source>
</evidence>
<dbReference type="Pfam" id="PF14624">
    <property type="entry name" value="Vwaint"/>
    <property type="match status" value="1"/>
</dbReference>
<keyword evidence="1" id="KW-0479">Metal-binding</keyword>
<dbReference type="PANTHER" id="PTHR10579">
    <property type="entry name" value="CALCIUM-ACTIVATED CHLORIDE CHANNEL REGULATOR"/>
    <property type="match status" value="1"/>
</dbReference>
<dbReference type="InterPro" id="IPR001841">
    <property type="entry name" value="Znf_RING"/>
</dbReference>
<dbReference type="GO" id="GO:0008270">
    <property type="term" value="F:zinc ion binding"/>
    <property type="evidence" value="ECO:0007669"/>
    <property type="project" value="UniProtKB-KW"/>
</dbReference>
<feature type="compositionally biased region" description="Basic and acidic residues" evidence="2">
    <location>
        <begin position="204"/>
        <end position="226"/>
    </location>
</feature>
<name>A0A0C9RQ28_9CONI</name>